<evidence type="ECO:0000256" key="3">
    <source>
        <dbReference type="ARBA" id="ARBA00022705"/>
    </source>
</evidence>
<sequence>MKHTLFRVLLYSLLLWGVALYAKAFEPMLLSEFEKTQADSQWLVSEKLDGVRGLWNGQKMYFRSGKVMNLPSEFVKDFPPFALDGELYSPKLHFSQIISILKNPQKQNEILGLKFYVFDVPHSPKDSLTQRLDELRDYLISKPNVYIEIIPQRLMQGQDSIDRELQAVVDNGGEGLVLRMPNMPYQKGRSKYDFKLKTRQDAECKVIGHTQGKGKYDSMLGAIICEYNGKNFKIGSGLSDTLRRNPPPIGSIISFKFQGLTHNGIPRFPTFWRIKQEE</sequence>
<evidence type="ECO:0000256" key="6">
    <source>
        <dbReference type="ARBA" id="ARBA00034003"/>
    </source>
</evidence>
<evidence type="ECO:0000256" key="2">
    <source>
        <dbReference type="ARBA" id="ARBA00022598"/>
    </source>
</evidence>
<dbReference type="Pfam" id="PF01068">
    <property type="entry name" value="DNA_ligase_A_M"/>
    <property type="match status" value="1"/>
</dbReference>
<keyword evidence="3" id="KW-0235">DNA replication</keyword>
<dbReference type="Proteomes" id="UP000255103">
    <property type="component" value="Unassembled WGS sequence"/>
</dbReference>
<dbReference type="GO" id="GO:0005524">
    <property type="term" value="F:ATP binding"/>
    <property type="evidence" value="ECO:0007669"/>
    <property type="project" value="InterPro"/>
</dbReference>
<dbReference type="Gene3D" id="2.40.50.140">
    <property type="entry name" value="Nucleic acid-binding proteins"/>
    <property type="match status" value="1"/>
</dbReference>
<protein>
    <submittedName>
        <fullName evidence="8">DNA ligase</fullName>
        <ecNumber evidence="8">6.5.1.-</ecNumber>
        <ecNumber evidence="8">6.5.1.1</ecNumber>
    </submittedName>
</protein>
<dbReference type="SUPFAM" id="SSF56091">
    <property type="entry name" value="DNA ligase/mRNA capping enzyme, catalytic domain"/>
    <property type="match status" value="1"/>
</dbReference>
<dbReference type="RefSeq" id="WP_115722158.1">
    <property type="nucleotide sequence ID" value="NZ_UGHX01000001.1"/>
</dbReference>
<evidence type="ECO:0000313" key="9">
    <source>
        <dbReference type="Proteomes" id="UP000255103"/>
    </source>
</evidence>
<keyword evidence="4" id="KW-0227">DNA damage</keyword>
<keyword evidence="2 8" id="KW-0436">Ligase</keyword>
<dbReference type="EMBL" id="UGHX01000001">
    <property type="protein sequence ID" value="STP11612.1"/>
    <property type="molecule type" value="Genomic_DNA"/>
</dbReference>
<accession>A0A377JWQ5</accession>
<dbReference type="PROSITE" id="PS50160">
    <property type="entry name" value="DNA_LIGASE_A3"/>
    <property type="match status" value="1"/>
</dbReference>
<gene>
    <name evidence="8" type="primary">ligA_2</name>
    <name evidence="8" type="ORF">NCTC12219_01509</name>
</gene>
<evidence type="ECO:0000256" key="5">
    <source>
        <dbReference type="ARBA" id="ARBA00023204"/>
    </source>
</evidence>
<evidence type="ECO:0000256" key="1">
    <source>
        <dbReference type="ARBA" id="ARBA00001968"/>
    </source>
</evidence>
<feature type="domain" description="ATP-dependent DNA ligase family profile" evidence="7">
    <location>
        <begin position="128"/>
        <end position="235"/>
    </location>
</feature>
<dbReference type="AlphaFoldDB" id="A0A377JWQ5"/>
<dbReference type="PANTHER" id="PTHR47810">
    <property type="entry name" value="DNA LIGASE"/>
    <property type="match status" value="1"/>
</dbReference>
<dbReference type="InterPro" id="IPR012310">
    <property type="entry name" value="DNA_ligase_ATP-dep_cent"/>
</dbReference>
<evidence type="ECO:0000313" key="8">
    <source>
        <dbReference type="EMBL" id="STP11612.1"/>
    </source>
</evidence>
<proteinExistence type="predicted"/>
<dbReference type="GO" id="GO:0006260">
    <property type="term" value="P:DNA replication"/>
    <property type="evidence" value="ECO:0007669"/>
    <property type="project" value="UniProtKB-KW"/>
</dbReference>
<dbReference type="SUPFAM" id="SSF50249">
    <property type="entry name" value="Nucleic acid-binding proteins"/>
    <property type="match status" value="1"/>
</dbReference>
<dbReference type="GO" id="GO:0006281">
    <property type="term" value="P:DNA repair"/>
    <property type="evidence" value="ECO:0007669"/>
    <property type="project" value="UniProtKB-KW"/>
</dbReference>
<name>A0A377JWQ5_9HELI</name>
<dbReference type="NCBIfam" id="NF006592">
    <property type="entry name" value="PRK09125.1"/>
    <property type="match status" value="1"/>
</dbReference>
<organism evidence="8 9">
    <name type="scientific">Helicobacter cinaedi</name>
    <dbReference type="NCBI Taxonomy" id="213"/>
    <lineage>
        <taxon>Bacteria</taxon>
        <taxon>Pseudomonadati</taxon>
        <taxon>Campylobacterota</taxon>
        <taxon>Epsilonproteobacteria</taxon>
        <taxon>Campylobacterales</taxon>
        <taxon>Helicobacteraceae</taxon>
        <taxon>Helicobacter</taxon>
    </lineage>
</organism>
<evidence type="ECO:0000259" key="7">
    <source>
        <dbReference type="PROSITE" id="PS50160"/>
    </source>
</evidence>
<dbReference type="EC" id="6.5.1.1" evidence="8"/>
<keyword evidence="5" id="KW-0234">DNA repair</keyword>
<comment type="catalytic activity">
    <reaction evidence="6">
        <text>ATP + (deoxyribonucleotide)n-3'-hydroxyl + 5'-phospho-(deoxyribonucleotide)m = (deoxyribonucleotide)n+m + AMP + diphosphate.</text>
        <dbReference type="EC" id="6.5.1.1"/>
    </reaction>
</comment>
<dbReference type="InterPro" id="IPR016059">
    <property type="entry name" value="DNA_ligase_ATP-dep_CS"/>
</dbReference>
<dbReference type="PROSITE" id="PS00333">
    <property type="entry name" value="DNA_LIGASE_A2"/>
    <property type="match status" value="1"/>
</dbReference>
<dbReference type="CDD" id="cd08041">
    <property type="entry name" value="OBF_kDNA_ligase_like"/>
    <property type="match status" value="1"/>
</dbReference>
<dbReference type="EC" id="6.5.1.-" evidence="8"/>
<dbReference type="GO" id="GO:0003910">
    <property type="term" value="F:DNA ligase (ATP) activity"/>
    <property type="evidence" value="ECO:0007669"/>
    <property type="project" value="UniProtKB-EC"/>
</dbReference>
<dbReference type="InterPro" id="IPR029319">
    <property type="entry name" value="DNA_ligase_OB"/>
</dbReference>
<evidence type="ECO:0000256" key="4">
    <source>
        <dbReference type="ARBA" id="ARBA00022763"/>
    </source>
</evidence>
<dbReference type="Pfam" id="PF14743">
    <property type="entry name" value="DNA_ligase_OB_2"/>
    <property type="match status" value="1"/>
</dbReference>
<dbReference type="PANTHER" id="PTHR47810:SF1">
    <property type="entry name" value="DNA LIGASE B"/>
    <property type="match status" value="1"/>
</dbReference>
<dbReference type="CDD" id="cd07896">
    <property type="entry name" value="Adenylation_kDNA_ligase_like"/>
    <property type="match status" value="1"/>
</dbReference>
<reference evidence="8 9" key="1">
    <citation type="submission" date="2018-06" db="EMBL/GenBank/DDBJ databases">
        <authorList>
            <consortium name="Pathogen Informatics"/>
            <person name="Doyle S."/>
        </authorList>
    </citation>
    <scope>NUCLEOTIDE SEQUENCE [LARGE SCALE GENOMIC DNA]</scope>
    <source>
        <strain evidence="8 9">NCTC12219</strain>
    </source>
</reference>
<dbReference type="InterPro" id="IPR012340">
    <property type="entry name" value="NA-bd_OB-fold"/>
</dbReference>
<dbReference type="Gene3D" id="3.30.470.30">
    <property type="entry name" value="DNA ligase/mRNA capping enzyme"/>
    <property type="match status" value="1"/>
</dbReference>
<comment type="cofactor">
    <cofactor evidence="1">
        <name>a divalent metal cation</name>
        <dbReference type="ChEBI" id="CHEBI:60240"/>
    </cofactor>
</comment>
<dbReference type="GO" id="GO:0006310">
    <property type="term" value="P:DNA recombination"/>
    <property type="evidence" value="ECO:0007669"/>
    <property type="project" value="InterPro"/>
</dbReference>
<dbReference type="Gene3D" id="3.30.1490.70">
    <property type="match status" value="1"/>
</dbReference>
<dbReference type="InterPro" id="IPR050326">
    <property type="entry name" value="NAD_dep_DNA_ligaseB"/>
</dbReference>